<dbReference type="KEGG" id="plig:NAG76_20780"/>
<dbReference type="Proteomes" id="UP001056756">
    <property type="component" value="Chromosome"/>
</dbReference>
<sequence length="385" mass="44998">MKEASETSIYHALNIEYAIHSEAKHKLAELLTQVKKEDLIQFAKKLRLVGYSKLNKEDLVVTSTQHLANKEYLVESLMLSTDQELEFWQDVYHNPEQLTVEIIPGKYRFLQMQGILYSFYHQEKLTFVIPAEIKALYDEIDWNEVLEVRKQKQLVLQYILSASHLYGTISLQELVDLYSNQNGQEITMDEFENIAHFYLQRSQTFDWYNGRFICTFFDEENMDEHEALLELVKDKPRYVPSKEDFLKFADDLYFEITPSYTRLYRHLIDELHVNVMLAKEIIDDVQFACSIEAPLNDIVFEIEKRDVVFKDMKQIQKITGLVIELYNDTRLWSNVGFTPAEVASFSQEGQTQPQELKLVNGTNKIGRNDACLCGSGLKYKKCCGK</sequence>
<dbReference type="EMBL" id="CP097899">
    <property type="protein sequence ID" value="URN94229.1"/>
    <property type="molecule type" value="Genomic_DNA"/>
</dbReference>
<evidence type="ECO:0000313" key="2">
    <source>
        <dbReference type="Proteomes" id="UP001056756"/>
    </source>
</evidence>
<dbReference type="Gene3D" id="3.10.450.50">
    <property type="match status" value="1"/>
</dbReference>
<reference evidence="1" key="1">
    <citation type="submission" date="2022-05" db="EMBL/GenBank/DDBJ databases">
        <title>Novel bacterial taxa in a minimal lignocellulolytic consortium and its capacity to transform plastics disclosed by genome-resolved metagenomics.</title>
        <authorList>
            <person name="Rodriguez C.A.D."/>
            <person name="Diaz-Garcia L."/>
            <person name="Herrera K."/>
            <person name="Tarazona N.A."/>
            <person name="Sproer C."/>
            <person name="Overmann J."/>
            <person name="Jimenez D.J."/>
        </authorList>
    </citation>
    <scope>NUCLEOTIDE SEQUENCE</scope>
    <source>
        <strain evidence="1">MAG5</strain>
    </source>
</reference>
<dbReference type="InterPro" id="IPR004027">
    <property type="entry name" value="SEC_C_motif"/>
</dbReference>
<gene>
    <name evidence="1" type="ORF">NAG76_20780</name>
</gene>
<accession>A0A9J6ZDT5</accession>
<proteinExistence type="predicted"/>
<name>A0A9J6ZDT5_9BACL</name>
<dbReference type="AlphaFoldDB" id="A0A9J6ZDT5"/>
<dbReference type="SUPFAM" id="SSF103642">
    <property type="entry name" value="Sec-C motif"/>
    <property type="match status" value="1"/>
</dbReference>
<protein>
    <submittedName>
        <fullName evidence="1">SEC-C metal-binding domain-containing protein</fullName>
    </submittedName>
</protein>
<evidence type="ECO:0000313" key="1">
    <source>
        <dbReference type="EMBL" id="URN94229.1"/>
    </source>
</evidence>
<dbReference type="Pfam" id="PF02810">
    <property type="entry name" value="SEC-C"/>
    <property type="match status" value="1"/>
</dbReference>
<organism evidence="1 2">
    <name type="scientific">Candidatus Pristimantibacillus lignocellulolyticus</name>
    <dbReference type="NCBI Taxonomy" id="2994561"/>
    <lineage>
        <taxon>Bacteria</taxon>
        <taxon>Bacillati</taxon>
        <taxon>Bacillota</taxon>
        <taxon>Bacilli</taxon>
        <taxon>Bacillales</taxon>
        <taxon>Paenibacillaceae</taxon>
        <taxon>Candidatus Pristimantibacillus</taxon>
    </lineage>
</organism>